<comment type="subcellular location">
    <subcellularLocation>
        <location evidence="2">Endoplasmic reticulum membrane</location>
        <topology evidence="2">Multi-pass membrane protein</topology>
    </subcellularLocation>
</comment>
<keyword evidence="9 13" id="KW-0472">Membrane</keyword>
<keyword evidence="5 13" id="KW-0812">Transmembrane</keyword>
<evidence type="ECO:0000256" key="13">
    <source>
        <dbReference type="SAM" id="Phobius"/>
    </source>
</evidence>
<gene>
    <name evidence="14" type="ORF">RUA4292_00742</name>
</gene>
<keyword evidence="7 13" id="KW-1133">Transmembrane helix</keyword>
<keyword evidence="8" id="KW-0007">Acetylation</keyword>
<dbReference type="Proteomes" id="UP000050783">
    <property type="component" value="Unassembled WGS sequence"/>
</dbReference>
<evidence type="ECO:0000256" key="1">
    <source>
        <dbReference type="ARBA" id="ARBA00003701"/>
    </source>
</evidence>
<comment type="function">
    <text evidence="1">Conjugation of reduced glutathione to a wide number of exogenous and endogenous hydrophobic electrophiles.</text>
</comment>
<feature type="transmembrane region" description="Helical" evidence="13">
    <location>
        <begin position="138"/>
        <end position="158"/>
    </location>
</feature>
<name>A0A0P1ESY7_9RHOB</name>
<dbReference type="AlphaFoldDB" id="A0A0P1ESY7"/>
<evidence type="ECO:0000313" key="15">
    <source>
        <dbReference type="Proteomes" id="UP000050783"/>
    </source>
</evidence>
<organism evidence="14 15">
    <name type="scientific">Ruegeria atlantica</name>
    <dbReference type="NCBI Taxonomy" id="81569"/>
    <lineage>
        <taxon>Bacteria</taxon>
        <taxon>Pseudomonadati</taxon>
        <taxon>Pseudomonadota</taxon>
        <taxon>Alphaproteobacteria</taxon>
        <taxon>Rhodobacterales</taxon>
        <taxon>Roseobacteraceae</taxon>
        <taxon>Ruegeria</taxon>
    </lineage>
</organism>
<evidence type="ECO:0000256" key="10">
    <source>
        <dbReference type="ARBA" id="ARBA00038540"/>
    </source>
</evidence>
<dbReference type="Gene3D" id="1.20.120.550">
    <property type="entry name" value="Membrane associated eicosanoid/glutathione metabolism-like domain"/>
    <property type="match status" value="1"/>
</dbReference>
<accession>A0A0P1ESY7</accession>
<feature type="transmembrane region" description="Helical" evidence="13">
    <location>
        <begin position="85"/>
        <end position="101"/>
    </location>
</feature>
<reference evidence="14 15" key="1">
    <citation type="submission" date="2015-09" db="EMBL/GenBank/DDBJ databases">
        <authorList>
            <consortium name="Swine Surveillance"/>
        </authorList>
    </citation>
    <scope>NUCLEOTIDE SEQUENCE [LARGE SCALE GENOMIC DNA]</scope>
    <source>
        <strain evidence="14 15">CECT 4292</strain>
    </source>
</reference>
<dbReference type="PANTHER" id="PTHR10689:SF6">
    <property type="entry name" value="MICROSOMAL GLUTATHIONE S-TRANSFERASE 1"/>
    <property type="match status" value="1"/>
</dbReference>
<protein>
    <recommendedName>
        <fullName evidence="11">Microsomal glutathione S-transferase 1</fullName>
        <ecNumber evidence="3">2.5.1.18</ecNumber>
    </recommendedName>
</protein>
<dbReference type="InterPro" id="IPR023352">
    <property type="entry name" value="MAPEG-like_dom_sf"/>
</dbReference>
<dbReference type="InterPro" id="IPR001129">
    <property type="entry name" value="Membr-assoc_MAPEG"/>
</dbReference>
<dbReference type="GO" id="GO:0016020">
    <property type="term" value="C:membrane"/>
    <property type="evidence" value="ECO:0007669"/>
    <property type="project" value="InterPro"/>
</dbReference>
<evidence type="ECO:0000256" key="11">
    <source>
        <dbReference type="ARBA" id="ARBA00039397"/>
    </source>
</evidence>
<dbReference type="PANTHER" id="PTHR10689">
    <property type="entry name" value="MICROSOMAL GLUTATHIONE S-TRANSFERASE 1"/>
    <property type="match status" value="1"/>
</dbReference>
<proteinExistence type="predicted"/>
<evidence type="ECO:0000256" key="12">
    <source>
        <dbReference type="ARBA" id="ARBA00049385"/>
    </source>
</evidence>
<evidence type="ECO:0000256" key="4">
    <source>
        <dbReference type="ARBA" id="ARBA00022679"/>
    </source>
</evidence>
<feature type="transmembrane region" description="Helical" evidence="13">
    <location>
        <begin position="15"/>
        <end position="32"/>
    </location>
</feature>
<keyword evidence="4" id="KW-0808">Transferase</keyword>
<dbReference type="SUPFAM" id="SSF161084">
    <property type="entry name" value="MAPEG domain-like"/>
    <property type="match status" value="1"/>
</dbReference>
<dbReference type="GO" id="GO:0004364">
    <property type="term" value="F:glutathione transferase activity"/>
    <property type="evidence" value="ECO:0007669"/>
    <property type="project" value="UniProtKB-EC"/>
</dbReference>
<dbReference type="EC" id="2.5.1.18" evidence="3"/>
<evidence type="ECO:0000256" key="2">
    <source>
        <dbReference type="ARBA" id="ARBA00004477"/>
    </source>
</evidence>
<dbReference type="EMBL" id="CYPU01000013">
    <property type="protein sequence ID" value="CUH46576.1"/>
    <property type="molecule type" value="Genomic_DNA"/>
</dbReference>
<keyword evidence="6" id="KW-0256">Endoplasmic reticulum</keyword>
<evidence type="ECO:0000256" key="3">
    <source>
        <dbReference type="ARBA" id="ARBA00012452"/>
    </source>
</evidence>
<evidence type="ECO:0000256" key="8">
    <source>
        <dbReference type="ARBA" id="ARBA00022990"/>
    </source>
</evidence>
<comment type="subunit">
    <text evidence="10">Homotrimer; The trimer binds only one molecule of glutathione.</text>
</comment>
<evidence type="ECO:0000256" key="5">
    <source>
        <dbReference type="ARBA" id="ARBA00022692"/>
    </source>
</evidence>
<evidence type="ECO:0000313" key="14">
    <source>
        <dbReference type="EMBL" id="CUH46576.1"/>
    </source>
</evidence>
<dbReference type="InterPro" id="IPR040162">
    <property type="entry name" value="MGST1-like"/>
</dbReference>
<dbReference type="Pfam" id="PF01124">
    <property type="entry name" value="MAPEG"/>
    <property type="match status" value="1"/>
</dbReference>
<evidence type="ECO:0000256" key="7">
    <source>
        <dbReference type="ARBA" id="ARBA00022989"/>
    </source>
</evidence>
<comment type="catalytic activity">
    <reaction evidence="12">
        <text>RX + glutathione = an S-substituted glutathione + a halide anion + H(+)</text>
        <dbReference type="Rhea" id="RHEA:16437"/>
        <dbReference type="ChEBI" id="CHEBI:15378"/>
        <dbReference type="ChEBI" id="CHEBI:16042"/>
        <dbReference type="ChEBI" id="CHEBI:17792"/>
        <dbReference type="ChEBI" id="CHEBI:57925"/>
        <dbReference type="ChEBI" id="CHEBI:90779"/>
        <dbReference type="EC" id="2.5.1.18"/>
    </reaction>
    <physiologicalReaction direction="left-to-right" evidence="12">
        <dbReference type="Rhea" id="RHEA:16438"/>
    </physiologicalReaction>
</comment>
<evidence type="ECO:0000256" key="6">
    <source>
        <dbReference type="ARBA" id="ARBA00022824"/>
    </source>
</evidence>
<sequence>MGLGNMDLLNLENPVFVTYAIAASLMVVKVMGQGWMTVHRMLKVGGGWASPEDLRTGLINKNPDPSQLNTNDYVDRSRRIHRNDLENIPAFWIAGLLFVLADPALLSAQLLLYGFVAVRFAHFLAYATKQSHEIRATFYTLGSLIVIYMALHMIWVTII</sequence>
<evidence type="ECO:0000256" key="9">
    <source>
        <dbReference type="ARBA" id="ARBA00023136"/>
    </source>
</evidence>